<sequence>MTGHFDLGLSEDIAPAATLDHTNSASDNTDLITDDNALTFNDGRLPFDSTDWPIDDTGSTLYDIDLVLDVDASDIRAEAHFPSVALHQNIEEHRHALPGGAMGGNECSKDQPGFRTPENDSQTASKVGKRFTSASVRVLNNWLMSHVHRPYPAVGDIERLERLSGLSKQQILNWFSNARRRKKFPLSRTPAYAAQSSATPPLGIPQRPPTPTVGHTVVEHMNPLERWQNSPPENEPANAAVIARAVSDMPTVSGELTRIRSTDDRLLQSVDNASSISSVGTSDSSRSSGGSAYSQTSQASRNSFSYLRKTRKRRKRATTWIESTGPRSLFRASHPFQCTFCTETFKTKHNWQRHEKSLHLSLEQWQCSPYGPTAVNADLEPVCVYCGLDKPNGDHLDAHNYDSCQNRQIEERTFYRKDHLIQHLRLMHGAQFRKWPMEEWKLDQSGEILSQCGFCNLHLSSWAERADHLADHFKEGKTMADWKGDWGFEAPVLDMVENSMPPYLINYERNSPLPFTTQQGAPNSPTSAFELIQLELDYFFTNRVEANHSIPTNEALQCEACCIIFGAEVICRSTDGSAPSWLRDLIMSSEEITREARLRPMKSAAKSRLTRLKIHGKDDIFEKCQLENLLRQHVDMLQLLNFEVEDGELQREAYNIVNQMPSSSALFVKLLFDLIYSSTSWLVPFRVRAKLEPTQSLPHVIGGENPVKQNAFVAGADLCSERLGQGDSSIGQQQVHPTPLQPRTTNFSGGEPWSNVGIGSKKVGLLNDSNMYRELTRELSRFVASAMSPLNPTCHKPTDQELQYQARWIMYDDDDPWNQTPADNPDWLRDFKRDAGL</sequence>
<dbReference type="OrthoDB" id="10056939at2759"/>
<dbReference type="PROSITE" id="PS50071">
    <property type="entry name" value="HOMEOBOX_2"/>
    <property type="match status" value="1"/>
</dbReference>
<dbReference type="GO" id="GO:0006355">
    <property type="term" value="P:regulation of DNA-templated transcription"/>
    <property type="evidence" value="ECO:0007669"/>
    <property type="project" value="InterPro"/>
</dbReference>
<keyword evidence="4" id="KW-0863">Zinc-finger</keyword>
<dbReference type="Proteomes" id="UP000738349">
    <property type="component" value="Unassembled WGS sequence"/>
</dbReference>
<dbReference type="InterPro" id="IPR009057">
    <property type="entry name" value="Homeodomain-like_sf"/>
</dbReference>
<dbReference type="InterPro" id="IPR013087">
    <property type="entry name" value="Znf_C2H2_type"/>
</dbReference>
<evidence type="ECO:0000256" key="2">
    <source>
        <dbReference type="ARBA" id="ARBA00023155"/>
    </source>
</evidence>
<dbReference type="GO" id="GO:0008270">
    <property type="term" value="F:zinc ion binding"/>
    <property type="evidence" value="ECO:0007669"/>
    <property type="project" value="UniProtKB-KW"/>
</dbReference>
<keyword evidence="1 5" id="KW-0238">DNA-binding</keyword>
<keyword evidence="10" id="KW-1185">Reference proteome</keyword>
<dbReference type="GO" id="GO:0005634">
    <property type="term" value="C:nucleus"/>
    <property type="evidence" value="ECO:0007669"/>
    <property type="project" value="UniProtKB-SubCell"/>
</dbReference>
<dbReference type="PROSITE" id="PS00028">
    <property type="entry name" value="ZINC_FINGER_C2H2_1"/>
    <property type="match status" value="1"/>
</dbReference>
<dbReference type="PANTHER" id="PTHR11850">
    <property type="entry name" value="HOMEOBOX PROTEIN TRANSCRIPTION FACTORS"/>
    <property type="match status" value="1"/>
</dbReference>
<comment type="caution">
    <text evidence="9">The sequence shown here is derived from an EMBL/GenBank/DDBJ whole genome shotgun (WGS) entry which is preliminary data.</text>
</comment>
<dbReference type="Pfam" id="PF05920">
    <property type="entry name" value="Homeobox_KN"/>
    <property type="match status" value="1"/>
</dbReference>
<reference evidence="9" key="1">
    <citation type="journal article" date="2021" name="Nat. Commun.">
        <title>Genetic determinants of endophytism in the Arabidopsis root mycobiome.</title>
        <authorList>
            <person name="Mesny F."/>
            <person name="Miyauchi S."/>
            <person name="Thiergart T."/>
            <person name="Pickel B."/>
            <person name="Atanasova L."/>
            <person name="Karlsson M."/>
            <person name="Huettel B."/>
            <person name="Barry K.W."/>
            <person name="Haridas S."/>
            <person name="Chen C."/>
            <person name="Bauer D."/>
            <person name="Andreopoulos W."/>
            <person name="Pangilinan J."/>
            <person name="LaButti K."/>
            <person name="Riley R."/>
            <person name="Lipzen A."/>
            <person name="Clum A."/>
            <person name="Drula E."/>
            <person name="Henrissat B."/>
            <person name="Kohler A."/>
            <person name="Grigoriev I.V."/>
            <person name="Martin F.M."/>
            <person name="Hacquard S."/>
        </authorList>
    </citation>
    <scope>NUCLEOTIDE SEQUENCE</scope>
    <source>
        <strain evidence="9">MPI-CAGE-AT-0147</strain>
    </source>
</reference>
<dbReference type="EMBL" id="JAGMUV010000002">
    <property type="protein sequence ID" value="KAH7169936.1"/>
    <property type="molecule type" value="Genomic_DNA"/>
</dbReference>
<dbReference type="InterPro" id="IPR050224">
    <property type="entry name" value="TALE_homeobox"/>
</dbReference>
<evidence type="ECO:0000259" key="8">
    <source>
        <dbReference type="PROSITE" id="PS50157"/>
    </source>
</evidence>
<keyword evidence="4" id="KW-0479">Metal-binding</keyword>
<evidence type="ECO:0000256" key="3">
    <source>
        <dbReference type="ARBA" id="ARBA00023242"/>
    </source>
</evidence>
<dbReference type="InterPro" id="IPR001356">
    <property type="entry name" value="HD"/>
</dbReference>
<evidence type="ECO:0000259" key="7">
    <source>
        <dbReference type="PROSITE" id="PS50071"/>
    </source>
</evidence>
<evidence type="ECO:0000313" key="9">
    <source>
        <dbReference type="EMBL" id="KAH7169936.1"/>
    </source>
</evidence>
<dbReference type="GO" id="GO:0003677">
    <property type="term" value="F:DNA binding"/>
    <property type="evidence" value="ECO:0007669"/>
    <property type="project" value="UniProtKB-UniRule"/>
</dbReference>
<evidence type="ECO:0000256" key="4">
    <source>
        <dbReference type="PROSITE-ProRule" id="PRU00042"/>
    </source>
</evidence>
<feature type="DNA-binding region" description="Homeobox" evidence="5">
    <location>
        <begin position="124"/>
        <end position="186"/>
    </location>
</feature>
<name>A0A9P9FMB6_9HYPO</name>
<dbReference type="SMART" id="SM00389">
    <property type="entry name" value="HOX"/>
    <property type="match status" value="1"/>
</dbReference>
<dbReference type="SMART" id="SM00355">
    <property type="entry name" value="ZnF_C2H2"/>
    <property type="match status" value="3"/>
</dbReference>
<dbReference type="CDD" id="cd00086">
    <property type="entry name" value="homeodomain"/>
    <property type="match status" value="1"/>
</dbReference>
<dbReference type="Gene3D" id="1.10.10.60">
    <property type="entry name" value="Homeodomain-like"/>
    <property type="match status" value="1"/>
</dbReference>
<evidence type="ECO:0000256" key="6">
    <source>
        <dbReference type="SAM" id="MobiDB-lite"/>
    </source>
</evidence>
<gene>
    <name evidence="9" type="ORF">EDB81DRAFT_850878</name>
</gene>
<proteinExistence type="predicted"/>
<dbReference type="InterPro" id="IPR008422">
    <property type="entry name" value="KN_HD"/>
</dbReference>
<dbReference type="AlphaFoldDB" id="A0A9P9FMB6"/>
<evidence type="ECO:0000256" key="5">
    <source>
        <dbReference type="PROSITE-ProRule" id="PRU00108"/>
    </source>
</evidence>
<keyword evidence="3 5" id="KW-0539">Nucleus</keyword>
<feature type="domain" description="Homeobox" evidence="7">
    <location>
        <begin position="122"/>
        <end position="185"/>
    </location>
</feature>
<organism evidence="9 10">
    <name type="scientific">Dactylonectria macrodidyma</name>
    <dbReference type="NCBI Taxonomy" id="307937"/>
    <lineage>
        <taxon>Eukaryota</taxon>
        <taxon>Fungi</taxon>
        <taxon>Dikarya</taxon>
        <taxon>Ascomycota</taxon>
        <taxon>Pezizomycotina</taxon>
        <taxon>Sordariomycetes</taxon>
        <taxon>Hypocreomycetidae</taxon>
        <taxon>Hypocreales</taxon>
        <taxon>Nectriaceae</taxon>
        <taxon>Dactylonectria</taxon>
    </lineage>
</organism>
<feature type="compositionally biased region" description="Basic residues" evidence="6">
    <location>
        <begin position="308"/>
        <end position="317"/>
    </location>
</feature>
<protein>
    <submittedName>
        <fullName evidence="9">Uncharacterized protein</fullName>
    </submittedName>
</protein>
<evidence type="ECO:0000256" key="1">
    <source>
        <dbReference type="ARBA" id="ARBA00023125"/>
    </source>
</evidence>
<keyword evidence="2 5" id="KW-0371">Homeobox</keyword>
<feature type="region of interest" description="Disordered" evidence="6">
    <location>
        <begin position="273"/>
        <end position="320"/>
    </location>
</feature>
<evidence type="ECO:0000313" key="10">
    <source>
        <dbReference type="Proteomes" id="UP000738349"/>
    </source>
</evidence>
<accession>A0A9P9FMB6</accession>
<feature type="domain" description="C2H2-type" evidence="8">
    <location>
        <begin position="336"/>
        <end position="364"/>
    </location>
</feature>
<feature type="region of interest" description="Disordered" evidence="6">
    <location>
        <begin position="98"/>
        <end position="128"/>
    </location>
</feature>
<comment type="subcellular location">
    <subcellularLocation>
        <location evidence="5">Nucleus</location>
    </subcellularLocation>
</comment>
<keyword evidence="4" id="KW-0862">Zinc</keyword>
<dbReference type="PROSITE" id="PS50157">
    <property type="entry name" value="ZINC_FINGER_C2H2_2"/>
    <property type="match status" value="1"/>
</dbReference>
<feature type="compositionally biased region" description="Low complexity" evidence="6">
    <location>
        <begin position="273"/>
        <end position="300"/>
    </location>
</feature>
<dbReference type="SUPFAM" id="SSF46689">
    <property type="entry name" value="Homeodomain-like"/>
    <property type="match status" value="1"/>
</dbReference>